<sequence length="121" mass="13493">MSISNEALQKLAQEIENQVVQSQQQIGIVKSQIAMKSREIRKLDLTSKEIAELPSDTNMYEGVGKMFVFSPTADVNKRLQTEAKGLSADVDSLGKRLQYLETTFKNSQAHMDQIFKSGGRA</sequence>
<evidence type="ECO:0008006" key="5">
    <source>
        <dbReference type="Google" id="ProtNLM"/>
    </source>
</evidence>
<keyword evidence="4" id="KW-1185">Reference proteome</keyword>
<evidence type="ECO:0000256" key="1">
    <source>
        <dbReference type="ARBA" id="ARBA00008045"/>
    </source>
</evidence>
<dbReference type="Pfam" id="PF01920">
    <property type="entry name" value="Prefoldin_2"/>
    <property type="match status" value="1"/>
</dbReference>
<dbReference type="GO" id="GO:0044183">
    <property type="term" value="F:protein folding chaperone"/>
    <property type="evidence" value="ECO:0007669"/>
    <property type="project" value="TreeGrafter"/>
</dbReference>
<dbReference type="OrthoDB" id="2015447at2759"/>
<evidence type="ECO:0000256" key="2">
    <source>
        <dbReference type="ARBA" id="ARBA00023186"/>
    </source>
</evidence>
<comment type="similarity">
    <text evidence="1">Belongs to the prefoldin subunit beta family.</text>
</comment>
<proteinExistence type="inferred from homology"/>
<dbReference type="FunCoup" id="A0A218Z7T9">
    <property type="interactions" value="89"/>
</dbReference>
<accession>A0A218Z7T9</accession>
<dbReference type="PANTHER" id="PTHR20903:SF0">
    <property type="entry name" value="PREFOLDIN SUBUNIT 1"/>
    <property type="match status" value="1"/>
</dbReference>
<dbReference type="EMBL" id="MZNU01000166">
    <property type="protein sequence ID" value="OWP03832.1"/>
    <property type="molecule type" value="Genomic_DNA"/>
</dbReference>
<dbReference type="InParanoid" id="A0A218Z7T9"/>
<dbReference type="Proteomes" id="UP000242519">
    <property type="component" value="Unassembled WGS sequence"/>
</dbReference>
<keyword evidence="2" id="KW-0143">Chaperone</keyword>
<dbReference type="GO" id="GO:0051082">
    <property type="term" value="F:unfolded protein binding"/>
    <property type="evidence" value="ECO:0007669"/>
    <property type="project" value="InterPro"/>
</dbReference>
<dbReference type="STRING" id="503106.A0A218Z7T9"/>
<dbReference type="AlphaFoldDB" id="A0A218Z7T9"/>
<evidence type="ECO:0000313" key="4">
    <source>
        <dbReference type="Proteomes" id="UP000242519"/>
    </source>
</evidence>
<dbReference type="Gene3D" id="1.10.287.370">
    <property type="match status" value="1"/>
</dbReference>
<dbReference type="SUPFAM" id="SSF46579">
    <property type="entry name" value="Prefoldin"/>
    <property type="match status" value="1"/>
</dbReference>
<comment type="caution">
    <text evidence="3">The sequence shown here is derived from an EMBL/GenBank/DDBJ whole genome shotgun (WGS) entry which is preliminary data.</text>
</comment>
<dbReference type="GO" id="GO:0005737">
    <property type="term" value="C:cytoplasm"/>
    <property type="evidence" value="ECO:0007669"/>
    <property type="project" value="TreeGrafter"/>
</dbReference>
<evidence type="ECO:0000313" key="3">
    <source>
        <dbReference type="EMBL" id="OWP03832.1"/>
    </source>
</evidence>
<dbReference type="InterPro" id="IPR002777">
    <property type="entry name" value="PFD_beta-like"/>
</dbReference>
<reference evidence="3 4" key="1">
    <citation type="submission" date="2017-04" db="EMBL/GenBank/DDBJ databases">
        <title>Draft genome sequence of Marssonina coronaria NL1: causal agent of apple blotch.</title>
        <authorList>
            <person name="Cheng Q."/>
        </authorList>
    </citation>
    <scope>NUCLEOTIDE SEQUENCE [LARGE SCALE GENOMIC DNA]</scope>
    <source>
        <strain evidence="3 4">NL1</strain>
    </source>
</reference>
<dbReference type="InterPro" id="IPR009053">
    <property type="entry name" value="Prefoldin"/>
</dbReference>
<dbReference type="GO" id="GO:0016272">
    <property type="term" value="C:prefoldin complex"/>
    <property type="evidence" value="ECO:0007669"/>
    <property type="project" value="InterPro"/>
</dbReference>
<dbReference type="PANTHER" id="PTHR20903">
    <property type="entry name" value="PREFOLDIN SUBUNIT 1-RELATED"/>
    <property type="match status" value="1"/>
</dbReference>
<gene>
    <name evidence="3" type="ORF">B2J93_2677</name>
</gene>
<organism evidence="3 4">
    <name type="scientific">Diplocarpon coronariae</name>
    <dbReference type="NCBI Taxonomy" id="2795749"/>
    <lineage>
        <taxon>Eukaryota</taxon>
        <taxon>Fungi</taxon>
        <taxon>Dikarya</taxon>
        <taxon>Ascomycota</taxon>
        <taxon>Pezizomycotina</taxon>
        <taxon>Leotiomycetes</taxon>
        <taxon>Helotiales</taxon>
        <taxon>Drepanopezizaceae</taxon>
        <taxon>Diplocarpon</taxon>
    </lineage>
</organism>
<dbReference type="CDD" id="cd23164">
    <property type="entry name" value="Prefoldin_1"/>
    <property type="match status" value="1"/>
</dbReference>
<name>A0A218Z7T9_9HELO</name>
<protein>
    <recommendedName>
        <fullName evidence="5">Prefoldin subunit 1</fullName>
    </recommendedName>
</protein>